<organism evidence="1 2">
    <name type="scientific">Holothuria leucospilota</name>
    <name type="common">Black long sea cucumber</name>
    <name type="synonym">Mertensiothuria leucospilota</name>
    <dbReference type="NCBI Taxonomy" id="206669"/>
    <lineage>
        <taxon>Eukaryota</taxon>
        <taxon>Metazoa</taxon>
        <taxon>Echinodermata</taxon>
        <taxon>Eleutherozoa</taxon>
        <taxon>Echinozoa</taxon>
        <taxon>Holothuroidea</taxon>
        <taxon>Aspidochirotacea</taxon>
        <taxon>Aspidochirotida</taxon>
        <taxon>Holothuriidae</taxon>
        <taxon>Holothuria</taxon>
    </lineage>
</organism>
<reference evidence="1" key="1">
    <citation type="submission" date="2021-10" db="EMBL/GenBank/DDBJ databases">
        <title>Tropical sea cucumber genome reveals ecological adaptation and Cuvierian tubules defense mechanism.</title>
        <authorList>
            <person name="Chen T."/>
        </authorList>
    </citation>
    <scope>NUCLEOTIDE SEQUENCE</scope>
    <source>
        <strain evidence="1">Nanhai2018</strain>
        <tissue evidence="1">Muscle</tissue>
    </source>
</reference>
<accession>A0A9Q0YP78</accession>
<comment type="caution">
    <text evidence="1">The sequence shown here is derived from an EMBL/GenBank/DDBJ whole genome shotgun (WGS) entry which is preliminary data.</text>
</comment>
<name>A0A9Q0YP78_HOLLE</name>
<sequence>MLTTLHNEGDSPNLPILRMLHLYRTTHVCKYCFPLGRSPSVQPAWLTLQPYQCHNLAWK</sequence>
<dbReference type="EMBL" id="JAIZAY010000017">
    <property type="protein sequence ID" value="KAJ8026008.1"/>
    <property type="molecule type" value="Genomic_DNA"/>
</dbReference>
<protein>
    <submittedName>
        <fullName evidence="1">Uncharacterized protein</fullName>
    </submittedName>
</protein>
<evidence type="ECO:0000313" key="2">
    <source>
        <dbReference type="Proteomes" id="UP001152320"/>
    </source>
</evidence>
<dbReference type="Proteomes" id="UP001152320">
    <property type="component" value="Chromosome 17"/>
</dbReference>
<dbReference type="AlphaFoldDB" id="A0A9Q0YP78"/>
<gene>
    <name evidence="1" type="ORF">HOLleu_33731</name>
</gene>
<evidence type="ECO:0000313" key="1">
    <source>
        <dbReference type="EMBL" id="KAJ8026008.1"/>
    </source>
</evidence>
<keyword evidence="2" id="KW-1185">Reference proteome</keyword>
<proteinExistence type="predicted"/>